<dbReference type="AlphaFoldDB" id="A0A392VML4"/>
<reference evidence="1 2" key="1">
    <citation type="journal article" date="2018" name="Front. Plant Sci.">
        <title>Red Clover (Trifolium pratense) and Zigzag Clover (T. medium) - A Picture of Genomic Similarities and Differences.</title>
        <authorList>
            <person name="Dluhosova J."/>
            <person name="Istvanek J."/>
            <person name="Nedelnik J."/>
            <person name="Repkova J."/>
        </authorList>
    </citation>
    <scope>NUCLEOTIDE SEQUENCE [LARGE SCALE GENOMIC DNA]</scope>
    <source>
        <strain evidence="2">cv. 10/8</strain>
        <tissue evidence="1">Leaf</tissue>
    </source>
</reference>
<evidence type="ECO:0000313" key="1">
    <source>
        <dbReference type="EMBL" id="MCI87650.1"/>
    </source>
</evidence>
<accession>A0A392VML4</accession>
<name>A0A392VML4_9FABA</name>
<dbReference type="Proteomes" id="UP000265520">
    <property type="component" value="Unassembled WGS sequence"/>
</dbReference>
<comment type="caution">
    <text evidence="1">The sequence shown here is derived from an EMBL/GenBank/DDBJ whole genome shotgun (WGS) entry which is preliminary data.</text>
</comment>
<proteinExistence type="predicted"/>
<sequence length="26" mass="2910">MFDAVAGCPLMESTEEVRSIPPWQIC</sequence>
<keyword evidence="2" id="KW-1185">Reference proteome</keyword>
<protein>
    <submittedName>
        <fullName evidence="1">Uncharacterized protein</fullName>
    </submittedName>
</protein>
<feature type="non-terminal residue" evidence="1">
    <location>
        <position position="26"/>
    </location>
</feature>
<organism evidence="1 2">
    <name type="scientific">Trifolium medium</name>
    <dbReference type="NCBI Taxonomy" id="97028"/>
    <lineage>
        <taxon>Eukaryota</taxon>
        <taxon>Viridiplantae</taxon>
        <taxon>Streptophyta</taxon>
        <taxon>Embryophyta</taxon>
        <taxon>Tracheophyta</taxon>
        <taxon>Spermatophyta</taxon>
        <taxon>Magnoliopsida</taxon>
        <taxon>eudicotyledons</taxon>
        <taxon>Gunneridae</taxon>
        <taxon>Pentapetalae</taxon>
        <taxon>rosids</taxon>
        <taxon>fabids</taxon>
        <taxon>Fabales</taxon>
        <taxon>Fabaceae</taxon>
        <taxon>Papilionoideae</taxon>
        <taxon>50 kb inversion clade</taxon>
        <taxon>NPAAA clade</taxon>
        <taxon>Hologalegina</taxon>
        <taxon>IRL clade</taxon>
        <taxon>Trifolieae</taxon>
        <taxon>Trifolium</taxon>
    </lineage>
</organism>
<evidence type="ECO:0000313" key="2">
    <source>
        <dbReference type="Proteomes" id="UP000265520"/>
    </source>
</evidence>
<dbReference type="EMBL" id="LXQA011171657">
    <property type="protein sequence ID" value="MCI87650.1"/>
    <property type="molecule type" value="Genomic_DNA"/>
</dbReference>